<dbReference type="AlphaFoldDB" id="A0AAD9Q0R8"/>
<comment type="caution">
    <text evidence="1">The sequence shown here is derived from an EMBL/GenBank/DDBJ whole genome shotgun (WGS) entry which is preliminary data.</text>
</comment>
<dbReference type="PANTHER" id="PTHR47148">
    <property type="entry name" value="CYTOCHROME C OXIDASE ASSEMBLY FACTOR 1 HOMOLOG"/>
    <property type="match status" value="1"/>
</dbReference>
<dbReference type="EMBL" id="JARQWQ010000086">
    <property type="protein sequence ID" value="KAK2552508.1"/>
    <property type="molecule type" value="Genomic_DNA"/>
</dbReference>
<keyword evidence="2" id="KW-1185">Reference proteome</keyword>
<name>A0AAD9Q0R8_ACRCE</name>
<organism evidence="1 2">
    <name type="scientific">Acropora cervicornis</name>
    <name type="common">Staghorn coral</name>
    <dbReference type="NCBI Taxonomy" id="6130"/>
    <lineage>
        <taxon>Eukaryota</taxon>
        <taxon>Metazoa</taxon>
        <taxon>Cnidaria</taxon>
        <taxon>Anthozoa</taxon>
        <taxon>Hexacorallia</taxon>
        <taxon>Scleractinia</taxon>
        <taxon>Astrocoeniina</taxon>
        <taxon>Acroporidae</taxon>
        <taxon>Acropora</taxon>
    </lineage>
</organism>
<dbReference type="GO" id="GO:0033617">
    <property type="term" value="P:mitochondrial respiratory chain complex IV assembly"/>
    <property type="evidence" value="ECO:0007669"/>
    <property type="project" value="TreeGrafter"/>
</dbReference>
<proteinExistence type="predicted"/>
<dbReference type="Proteomes" id="UP001249851">
    <property type="component" value="Unassembled WGS sequence"/>
</dbReference>
<accession>A0AAD9Q0R8</accession>
<dbReference type="GO" id="GO:0032981">
    <property type="term" value="P:mitochondrial respiratory chain complex I assembly"/>
    <property type="evidence" value="ECO:0007669"/>
    <property type="project" value="TreeGrafter"/>
</dbReference>
<reference evidence="1" key="1">
    <citation type="journal article" date="2023" name="G3 (Bethesda)">
        <title>Whole genome assembly and annotation of the endangered Caribbean coral Acropora cervicornis.</title>
        <authorList>
            <person name="Selwyn J.D."/>
            <person name="Vollmer S.V."/>
        </authorList>
    </citation>
    <scope>NUCLEOTIDE SEQUENCE</scope>
    <source>
        <strain evidence="1">K2</strain>
    </source>
</reference>
<dbReference type="GO" id="GO:0005743">
    <property type="term" value="C:mitochondrial inner membrane"/>
    <property type="evidence" value="ECO:0007669"/>
    <property type="project" value="TreeGrafter"/>
</dbReference>
<sequence>MVNSELLKKVAICGAAISCLGAAFFHHRIQATIASQDYYKKSVQALRSHQLASDVIGKPIRIPYLNLARKDIKVDHRAAQASDEFLEPLTSKLVE</sequence>
<protein>
    <submittedName>
        <fullName evidence="1">Uncharacterized protein</fullName>
    </submittedName>
</protein>
<evidence type="ECO:0000313" key="2">
    <source>
        <dbReference type="Proteomes" id="UP001249851"/>
    </source>
</evidence>
<evidence type="ECO:0000313" key="1">
    <source>
        <dbReference type="EMBL" id="KAK2552508.1"/>
    </source>
</evidence>
<gene>
    <name evidence="1" type="ORF">P5673_026347</name>
</gene>
<reference evidence="1" key="2">
    <citation type="journal article" date="2023" name="Science">
        <title>Genomic signatures of disease resistance in endangered staghorn corals.</title>
        <authorList>
            <person name="Vollmer S.V."/>
            <person name="Selwyn J.D."/>
            <person name="Despard B.A."/>
            <person name="Roesel C.L."/>
        </authorList>
    </citation>
    <scope>NUCLEOTIDE SEQUENCE</scope>
    <source>
        <strain evidence="1">K2</strain>
    </source>
</reference>
<dbReference type="PANTHER" id="PTHR47148:SF1">
    <property type="entry name" value="CYTOCHROME C OXIDASE ASSEMBLY FACTOR 1 HOMOLOG"/>
    <property type="match status" value="1"/>
</dbReference>